<evidence type="ECO:0000313" key="2">
    <source>
        <dbReference type="RefSeq" id="XP_075097951.1"/>
    </source>
</evidence>
<reference evidence="2" key="2">
    <citation type="submission" date="2025-08" db="UniProtKB">
        <authorList>
            <consortium name="RefSeq"/>
        </authorList>
    </citation>
    <scope>IDENTIFICATION</scope>
    <source>
        <tissue evidence="2">Leaf</tissue>
    </source>
</reference>
<organism evidence="1 2">
    <name type="scientific">Nicotiana tabacum</name>
    <name type="common">Common tobacco</name>
    <dbReference type="NCBI Taxonomy" id="4097"/>
    <lineage>
        <taxon>Eukaryota</taxon>
        <taxon>Viridiplantae</taxon>
        <taxon>Streptophyta</taxon>
        <taxon>Embryophyta</taxon>
        <taxon>Tracheophyta</taxon>
        <taxon>Spermatophyta</taxon>
        <taxon>Magnoliopsida</taxon>
        <taxon>eudicotyledons</taxon>
        <taxon>Gunneridae</taxon>
        <taxon>Pentapetalae</taxon>
        <taxon>asterids</taxon>
        <taxon>lamiids</taxon>
        <taxon>Solanales</taxon>
        <taxon>Solanaceae</taxon>
        <taxon>Nicotianoideae</taxon>
        <taxon>Nicotianeae</taxon>
        <taxon>Nicotiana</taxon>
    </lineage>
</organism>
<name>A0AC58TL53_TOBAC</name>
<sequence>MLEAREEVEHEILWELNSGNTSVWHENWTGIGPLYHVLPQEFNINEKLQEVEELRNGDTWDELTLDQNFPADISDHIRHNVPFHHTTEELDTPQWMPTTTGKFYVNSAWRIMRQRATHNPELCNLWTKVLPFKIFFFLWRLWKMKIPTDDLWRRNGYIIVSKCWCCSPPKEDSYQYLFLKSETVNRVWKSFLQLAGIIINMVQVHQVVRAWWSWFKCNSHGASKGNPGPSSYGYYIRDSAGDLIYAQSTDIGQTTNIVVEAKGILYGLMYCVDKPLHPLIMESDSLVMKKIIKKEWECPWTIRADVKKIKEIKGNYNVLFQHVFREGNAVADLLANLVFSSAGDSIFNSFHSLPPVTKTLINMDKSQIPNIRVRVAKKFPQH</sequence>
<dbReference type="Proteomes" id="UP000790787">
    <property type="component" value="Chromosome 21"/>
</dbReference>
<proteinExistence type="predicted"/>
<gene>
    <name evidence="2" type="primary">LOC142175265</name>
</gene>
<protein>
    <submittedName>
        <fullName evidence="2">Uncharacterized protein LOC142175265</fullName>
    </submittedName>
</protein>
<evidence type="ECO:0000313" key="1">
    <source>
        <dbReference type="Proteomes" id="UP000790787"/>
    </source>
</evidence>
<keyword evidence="1" id="KW-1185">Reference proteome</keyword>
<reference evidence="1" key="1">
    <citation type="journal article" date="2014" name="Nat. Commun.">
        <title>The tobacco genome sequence and its comparison with those of tomato and potato.</title>
        <authorList>
            <person name="Sierro N."/>
            <person name="Battey J.N."/>
            <person name="Ouadi S."/>
            <person name="Bakaher N."/>
            <person name="Bovet L."/>
            <person name="Willig A."/>
            <person name="Goepfert S."/>
            <person name="Peitsch M.C."/>
            <person name="Ivanov N.V."/>
        </authorList>
    </citation>
    <scope>NUCLEOTIDE SEQUENCE [LARGE SCALE GENOMIC DNA]</scope>
</reference>
<dbReference type="RefSeq" id="XP_075097951.1">
    <property type="nucleotide sequence ID" value="XM_075241850.1"/>
</dbReference>
<accession>A0AC58TL53</accession>